<dbReference type="InterPro" id="IPR002376">
    <property type="entry name" value="Formyl_transf_N"/>
</dbReference>
<reference evidence="3" key="1">
    <citation type="journal article" date="2019" name="Int. J. Syst. Evol. Microbiol.">
        <title>The Global Catalogue of Microorganisms (GCM) 10K type strain sequencing project: providing services to taxonomists for standard genome sequencing and annotation.</title>
        <authorList>
            <consortium name="The Broad Institute Genomics Platform"/>
            <consortium name="The Broad Institute Genome Sequencing Center for Infectious Disease"/>
            <person name="Wu L."/>
            <person name="Ma J."/>
        </authorList>
    </citation>
    <scope>NUCLEOTIDE SEQUENCE [LARGE SCALE GENOMIC DNA]</scope>
    <source>
        <strain evidence="3">CGMCC 1.15111</strain>
    </source>
</reference>
<feature type="domain" description="Formyl transferase N-terminal" evidence="1">
    <location>
        <begin position="92"/>
        <end position="183"/>
    </location>
</feature>
<evidence type="ECO:0000313" key="2">
    <source>
        <dbReference type="EMBL" id="GHE68559.1"/>
    </source>
</evidence>
<gene>
    <name evidence="2" type="ORF">GCM10011340_25440</name>
</gene>
<keyword evidence="3" id="KW-1185">Reference proteome</keyword>
<dbReference type="RefSeq" id="WP_189630635.1">
    <property type="nucleotide sequence ID" value="NZ_BNAG01000003.1"/>
</dbReference>
<dbReference type="Pfam" id="PF00551">
    <property type="entry name" value="Formyl_trans_N"/>
    <property type="match status" value="1"/>
</dbReference>
<dbReference type="InterPro" id="IPR036477">
    <property type="entry name" value="Formyl_transf_N_sf"/>
</dbReference>
<dbReference type="EMBL" id="BNAG01000003">
    <property type="protein sequence ID" value="GHE68559.1"/>
    <property type="molecule type" value="Genomic_DNA"/>
</dbReference>
<accession>A0ABQ3IAA5</accession>
<evidence type="ECO:0000313" key="3">
    <source>
        <dbReference type="Proteomes" id="UP000658258"/>
    </source>
</evidence>
<dbReference type="SUPFAM" id="SSF53328">
    <property type="entry name" value="Formyltransferase"/>
    <property type="match status" value="1"/>
</dbReference>
<comment type="caution">
    <text evidence="2">The sequence shown here is derived from an EMBL/GenBank/DDBJ whole genome shotgun (WGS) entry which is preliminary data.</text>
</comment>
<sequence length="244" mass="28253">MSNNKRIVLLAGETKRARTYAQQLERVWQLDRNVEILGVFYGQTLRTCPESLLNDETGEYFDKENIFIPDLNEPIEKTFDRNGWIYHKIISDDVNSEELLTLLEYLSVDVVVYAGYGGQILKGKHFNGKRKYLHMHPGSLPDERGSTTLFYSILKGHNCTVTSFWMTEKIDDGEILYQEEYVVPNKGVDLDGWFDHVIRGDCFFKTMKRYLSGELSSFKVDTSKSEEYYIIHPVLKHVALMGLT</sequence>
<proteinExistence type="predicted"/>
<protein>
    <submittedName>
        <fullName evidence="2">Methionyl-tRNA formyltransferase</fullName>
    </submittedName>
</protein>
<dbReference type="Proteomes" id="UP000658258">
    <property type="component" value="Unassembled WGS sequence"/>
</dbReference>
<name>A0ABQ3IAA5_9BACT</name>
<organism evidence="2 3">
    <name type="scientific">Roseivirga thermotolerans</name>
    <dbReference type="NCBI Taxonomy" id="1758176"/>
    <lineage>
        <taxon>Bacteria</taxon>
        <taxon>Pseudomonadati</taxon>
        <taxon>Bacteroidota</taxon>
        <taxon>Cytophagia</taxon>
        <taxon>Cytophagales</taxon>
        <taxon>Roseivirgaceae</taxon>
        <taxon>Roseivirga</taxon>
    </lineage>
</organism>
<evidence type="ECO:0000259" key="1">
    <source>
        <dbReference type="Pfam" id="PF00551"/>
    </source>
</evidence>
<dbReference type="Gene3D" id="3.40.50.170">
    <property type="entry name" value="Formyl transferase, N-terminal domain"/>
    <property type="match status" value="1"/>
</dbReference>